<dbReference type="Proteomes" id="UP000198802">
    <property type="component" value="Unassembled WGS sequence"/>
</dbReference>
<keyword evidence="3" id="KW-1185">Reference proteome</keyword>
<evidence type="ECO:0000259" key="1">
    <source>
        <dbReference type="Pfam" id="PF13302"/>
    </source>
</evidence>
<dbReference type="PANTHER" id="PTHR43610:SF1">
    <property type="entry name" value="N-ACETYLTRANSFERASE DOMAIN-CONTAINING PROTEIN"/>
    <property type="match status" value="1"/>
</dbReference>
<evidence type="ECO:0000313" key="2">
    <source>
        <dbReference type="EMBL" id="CUU58570.1"/>
    </source>
</evidence>
<dbReference type="PANTHER" id="PTHR43610">
    <property type="entry name" value="BLL6696 PROTEIN"/>
    <property type="match status" value="1"/>
</dbReference>
<accession>A0A0S4QVR1</accession>
<dbReference type="SUPFAM" id="SSF55729">
    <property type="entry name" value="Acyl-CoA N-acyltransferases (Nat)"/>
    <property type="match status" value="1"/>
</dbReference>
<dbReference type="AlphaFoldDB" id="A0A0S4QVR1"/>
<keyword evidence="2" id="KW-0808">Transferase</keyword>
<name>A0A0S4QVR1_9ACTN</name>
<proteinExistence type="predicted"/>
<reference evidence="3" key="1">
    <citation type="submission" date="2015-11" db="EMBL/GenBank/DDBJ databases">
        <authorList>
            <person name="Varghese N."/>
        </authorList>
    </citation>
    <scope>NUCLEOTIDE SEQUENCE [LARGE SCALE GENOMIC DNA]</scope>
    <source>
        <strain evidence="3">DSM 45899</strain>
    </source>
</reference>
<dbReference type="GO" id="GO:0016747">
    <property type="term" value="F:acyltransferase activity, transferring groups other than amino-acyl groups"/>
    <property type="evidence" value="ECO:0007669"/>
    <property type="project" value="InterPro"/>
</dbReference>
<dbReference type="Gene3D" id="3.40.630.30">
    <property type="match status" value="1"/>
</dbReference>
<sequence length="199" mass="22349">MSQWHEAPTLRGEFVLLRPLEEVDCQALAKAHDSPEILRYFPFGPESEPPSAETVAAAVRSPARQALAQVDVEKAAVVGTTSLYLMDEARRQLTIGYTWLSEAIRGGPVNVEAKLLLFRYAFGALGAVRVQLLVDILNQRSLRAVDRLGARREGVLRKHARRRDGSWRDTVVFSVIDDDWKAVEVNLVALLRNRIRHGR</sequence>
<dbReference type="RefSeq" id="WP_091281871.1">
    <property type="nucleotide sequence ID" value="NZ_FAOZ01000020.1"/>
</dbReference>
<dbReference type="InterPro" id="IPR000182">
    <property type="entry name" value="GNAT_dom"/>
</dbReference>
<organism evidence="2 3">
    <name type="scientific">Parafrankia irregularis</name>
    <dbReference type="NCBI Taxonomy" id="795642"/>
    <lineage>
        <taxon>Bacteria</taxon>
        <taxon>Bacillati</taxon>
        <taxon>Actinomycetota</taxon>
        <taxon>Actinomycetes</taxon>
        <taxon>Frankiales</taxon>
        <taxon>Frankiaceae</taxon>
        <taxon>Parafrankia</taxon>
    </lineage>
</organism>
<evidence type="ECO:0000313" key="3">
    <source>
        <dbReference type="Proteomes" id="UP000198802"/>
    </source>
</evidence>
<dbReference type="InterPro" id="IPR016181">
    <property type="entry name" value="Acyl_CoA_acyltransferase"/>
</dbReference>
<dbReference type="EMBL" id="FAOZ01000020">
    <property type="protein sequence ID" value="CUU58570.1"/>
    <property type="molecule type" value="Genomic_DNA"/>
</dbReference>
<gene>
    <name evidence="2" type="ORF">Ga0074812_12068</name>
</gene>
<feature type="domain" description="N-acetyltransferase" evidence="1">
    <location>
        <begin position="15"/>
        <end position="151"/>
    </location>
</feature>
<dbReference type="Pfam" id="PF13302">
    <property type="entry name" value="Acetyltransf_3"/>
    <property type="match status" value="1"/>
</dbReference>
<protein>
    <submittedName>
        <fullName evidence="2">Protein N-acetyltransferase, RimJ/RimL family</fullName>
    </submittedName>
</protein>